<dbReference type="CDD" id="cd03143">
    <property type="entry name" value="A4_beta-galactosidase_middle_domain"/>
    <property type="match status" value="1"/>
</dbReference>
<evidence type="ECO:0000313" key="4">
    <source>
        <dbReference type="EMBL" id="MFC2970428.1"/>
    </source>
</evidence>
<dbReference type="NCBIfam" id="TIGR02226">
    <property type="entry name" value="two_anch"/>
    <property type="match status" value="1"/>
</dbReference>
<dbReference type="InterPro" id="IPR025297">
    <property type="entry name" value="DUF4159"/>
</dbReference>
<dbReference type="InterPro" id="IPR024163">
    <property type="entry name" value="Aerotolerance_reg_N"/>
</dbReference>
<dbReference type="Gene3D" id="3.40.50.880">
    <property type="match status" value="1"/>
</dbReference>
<dbReference type="PANTHER" id="PTHR37464:SF1">
    <property type="entry name" value="BLL2463 PROTEIN"/>
    <property type="match status" value="1"/>
</dbReference>
<dbReference type="PANTHER" id="PTHR37464">
    <property type="entry name" value="BLL2463 PROTEIN"/>
    <property type="match status" value="1"/>
</dbReference>
<feature type="transmembrane region" description="Helical" evidence="1">
    <location>
        <begin position="625"/>
        <end position="644"/>
    </location>
</feature>
<evidence type="ECO:0000313" key="5">
    <source>
        <dbReference type="Proteomes" id="UP001595443"/>
    </source>
</evidence>
<sequence>MWVLGPIGFTTPWLLLGLAALPLLWILLRAVPPAPIRRRFPGVALLLGLKDDSAETDRTPWWLLLLRMLAIAAAIVAFAGPVLNPKVQHPGQGPLLIVFDGSWASARDWQRRLDRVTGLLEDAGNAGRRVAVVSLTDLPEQARDGDGAPQFMAADAWQSRLPGIKPVPWAPDDAAVEAWARGLTGRFDTYWLSDGLARDSRPALHRALEAHGAVTVFESPRPALALRPPVFADGAIQLTALRALTGSDAKVDITAQGTGPNGGERQLATVSASFPAGADTAEVKLGLPPELRNRINRFEIAGQHSAGAVSLTDDALKRRKVALMAGSRDREGLQLLSPLHYLREALKPTADIIEGNFEDILLASPDVIILADVAKLSPQESKELLDWTDKGGLLLRFAGPRLAASDISRDSEDPLMPVRLRIGGRTVGGAMSWGEPKKLRPFAKGSPFYGLTIPGDVTVNAQVLAQPDPTLAARTIASLADGTPLVTRKPVGKGQVVLFHVTANAEWSTLPLSGLFVRMLDRLAVSTRPARPTAEELKGTTWVPAKLLDGFGALRDAGQTAGIAGEALAAAKAGPETPPGLYRSDDRRVALNIIGQTDVLTPAAWPAGTVIEGLAAARETALKGAFLSAALLLLLLDLIASLLLSGRLRGARAGAVTGAAAVVLLALALPGQVRAQDGTPAGDAFAIRATSGVVLAHVVTGNAEVDRIAQAGLQGLSDVLTQRTSVEPETPMAVDIEKDELAFFPFLYWPVTAAEPLPSQAAYVKLNDYLRTGGMILFDTRDADIAVGTTTTPNARRLQQIAAGLDIPALAPVPPDHVLTRSFYLIQDFPGRYSGGKLWVEAAPPGAKKVEGMPFRNLNDGVTPVVIGSNDYAAAWAVDGQGRAMFPIGRGYGGERQRELAYRFGVNLIMHVLTGNYKSDQVHVPALLERLGQ</sequence>
<organism evidence="4 5">
    <name type="scientific">Acidimangrovimonas pyrenivorans</name>
    <dbReference type="NCBI Taxonomy" id="2030798"/>
    <lineage>
        <taxon>Bacteria</taxon>
        <taxon>Pseudomonadati</taxon>
        <taxon>Pseudomonadota</taxon>
        <taxon>Alphaproteobacteria</taxon>
        <taxon>Rhodobacterales</taxon>
        <taxon>Paracoccaceae</taxon>
        <taxon>Acidimangrovimonas</taxon>
    </lineage>
</organism>
<dbReference type="InterPro" id="IPR029062">
    <property type="entry name" value="Class_I_gatase-like"/>
</dbReference>
<evidence type="ECO:0000259" key="3">
    <source>
        <dbReference type="Pfam" id="PF13709"/>
    </source>
</evidence>
<evidence type="ECO:0000259" key="2">
    <source>
        <dbReference type="Pfam" id="PF07584"/>
    </source>
</evidence>
<gene>
    <name evidence="4" type="ORF">ACFOES_20205</name>
</gene>
<feature type="domain" description="Aerotolerance regulator N-terminal" evidence="2">
    <location>
        <begin position="7"/>
        <end position="81"/>
    </location>
</feature>
<evidence type="ECO:0000256" key="1">
    <source>
        <dbReference type="SAM" id="Phobius"/>
    </source>
</evidence>
<dbReference type="SUPFAM" id="SSF52317">
    <property type="entry name" value="Class I glutamine amidotransferase-like"/>
    <property type="match status" value="1"/>
</dbReference>
<keyword evidence="5" id="KW-1185">Reference proteome</keyword>
<dbReference type="EMBL" id="JBHRSK010000019">
    <property type="protein sequence ID" value="MFC2970428.1"/>
    <property type="molecule type" value="Genomic_DNA"/>
</dbReference>
<dbReference type="Gene3D" id="3.40.50.12140">
    <property type="entry name" value="Domain of unknown function DUF4159"/>
    <property type="match status" value="1"/>
</dbReference>
<protein>
    <submittedName>
        <fullName evidence="4">DUF4159 domain-containing protein</fullName>
    </submittedName>
</protein>
<keyword evidence="1" id="KW-1133">Transmembrane helix</keyword>
<feature type="transmembrane region" description="Helical" evidence="1">
    <location>
        <begin position="61"/>
        <end position="83"/>
    </location>
</feature>
<name>A0ABV7AN48_9RHOB</name>
<dbReference type="InterPro" id="IPR011933">
    <property type="entry name" value="Double_TM_dom"/>
</dbReference>
<feature type="transmembrane region" description="Helical" evidence="1">
    <location>
        <begin position="651"/>
        <end position="669"/>
    </location>
</feature>
<comment type="caution">
    <text evidence="4">The sequence shown here is derived from an EMBL/GenBank/DDBJ whole genome shotgun (WGS) entry which is preliminary data.</text>
</comment>
<dbReference type="Proteomes" id="UP001595443">
    <property type="component" value="Unassembled WGS sequence"/>
</dbReference>
<dbReference type="RefSeq" id="WP_377835380.1">
    <property type="nucleotide sequence ID" value="NZ_JBHRSK010000019.1"/>
</dbReference>
<dbReference type="Pfam" id="PF07584">
    <property type="entry name" value="BatA"/>
    <property type="match status" value="1"/>
</dbReference>
<keyword evidence="1" id="KW-0472">Membrane</keyword>
<keyword evidence="1" id="KW-0812">Transmembrane</keyword>
<dbReference type="Pfam" id="PF13709">
    <property type="entry name" value="DUF4159"/>
    <property type="match status" value="1"/>
</dbReference>
<proteinExistence type="predicted"/>
<reference evidence="5" key="1">
    <citation type="journal article" date="2019" name="Int. J. Syst. Evol. Microbiol.">
        <title>The Global Catalogue of Microorganisms (GCM) 10K type strain sequencing project: providing services to taxonomists for standard genome sequencing and annotation.</title>
        <authorList>
            <consortium name="The Broad Institute Genomics Platform"/>
            <consortium name="The Broad Institute Genome Sequencing Center for Infectious Disease"/>
            <person name="Wu L."/>
            <person name="Ma J."/>
        </authorList>
    </citation>
    <scope>NUCLEOTIDE SEQUENCE [LARGE SCALE GENOMIC DNA]</scope>
    <source>
        <strain evidence="5">KCTC 62192</strain>
    </source>
</reference>
<feature type="domain" description="DUF4159" evidence="3">
    <location>
        <begin position="695"/>
        <end position="913"/>
    </location>
</feature>
<feature type="transmembrane region" description="Helical" evidence="1">
    <location>
        <begin position="12"/>
        <end position="31"/>
    </location>
</feature>
<accession>A0ABV7AN48</accession>